<keyword evidence="11" id="KW-1133">Transmembrane helix</keyword>
<dbReference type="InterPro" id="IPR004358">
    <property type="entry name" value="Sig_transdc_His_kin-like_C"/>
</dbReference>
<feature type="domain" description="Histidine kinase" evidence="12">
    <location>
        <begin position="222"/>
        <end position="416"/>
    </location>
</feature>
<evidence type="ECO:0000256" key="7">
    <source>
        <dbReference type="ARBA" id="ARBA00022777"/>
    </source>
</evidence>
<dbReference type="InterPro" id="IPR003594">
    <property type="entry name" value="HATPase_dom"/>
</dbReference>
<dbReference type="Pfam" id="PF00512">
    <property type="entry name" value="HisKA"/>
    <property type="match status" value="1"/>
</dbReference>
<dbReference type="CDD" id="cd00082">
    <property type="entry name" value="HisKA"/>
    <property type="match status" value="1"/>
</dbReference>
<keyword evidence="9" id="KW-0902">Two-component regulatory system</keyword>
<sequence>MKKSSAGEADAIVAEQVRLLYESALGSILTSAVLAAILIFLQSDVIGLNPVVAWATLFLATLCGRLLLLLSYRRALRRAGRSLDNTRWFMLFRVGVVLAGLVWGLASILLFPRGDLAHQTFLAFTLAGLSAGATATLAVDYLGATAFLLGVLAPLAVQLLGEGQRIPLAMGVMVILYFGLLVTNARRSCRDIIERKTAELALDTAKHQAEAANRSKSVFLSSMSHELRTPLNAVLGFGQLLEMESNLNDEQRDYVNEIMQAGYHLLELINDVLDLSKIESDNIDFSIEAVDCADLVKSCIPLVHSLAAKLSVTIETDGLANLILRADRIRLKQVMLNLITNAIKYNRPNGRVWLHAMDGKKGRKRLAISDTGLGIPADKLPMLFQPFNRLGAETGTIEGTGIGLVISRRIVEMMGGGNGGGKRFRQREHVLDRTSPRPTGWLRFNRLAYGSKTQIVRKKVAWWR</sequence>
<dbReference type="EC" id="2.7.13.3" evidence="3"/>
<dbReference type="EMBL" id="QJPH01000167">
    <property type="protein sequence ID" value="PZN84032.1"/>
    <property type="molecule type" value="Genomic_DNA"/>
</dbReference>
<dbReference type="InterPro" id="IPR003661">
    <property type="entry name" value="HisK_dim/P_dom"/>
</dbReference>
<dbReference type="Pfam" id="PF02518">
    <property type="entry name" value="HATPase_c"/>
    <property type="match status" value="1"/>
</dbReference>
<dbReference type="Gene3D" id="1.10.287.130">
    <property type="match status" value="1"/>
</dbReference>
<evidence type="ECO:0000256" key="10">
    <source>
        <dbReference type="ARBA" id="ARBA00023136"/>
    </source>
</evidence>
<evidence type="ECO:0000256" key="8">
    <source>
        <dbReference type="ARBA" id="ARBA00022840"/>
    </source>
</evidence>
<dbReference type="AlphaFoldDB" id="A0A2W4RJN1"/>
<evidence type="ECO:0000256" key="9">
    <source>
        <dbReference type="ARBA" id="ARBA00023012"/>
    </source>
</evidence>
<evidence type="ECO:0000256" key="6">
    <source>
        <dbReference type="ARBA" id="ARBA00022741"/>
    </source>
</evidence>
<dbReference type="SMART" id="SM00387">
    <property type="entry name" value="HATPase_c"/>
    <property type="match status" value="1"/>
</dbReference>
<dbReference type="PROSITE" id="PS50109">
    <property type="entry name" value="HIS_KIN"/>
    <property type="match status" value="1"/>
</dbReference>
<evidence type="ECO:0000313" key="14">
    <source>
        <dbReference type="Proteomes" id="UP000249396"/>
    </source>
</evidence>
<dbReference type="GO" id="GO:0016020">
    <property type="term" value="C:membrane"/>
    <property type="evidence" value="ECO:0007669"/>
    <property type="project" value="UniProtKB-SubCell"/>
</dbReference>
<dbReference type="PANTHER" id="PTHR43711">
    <property type="entry name" value="TWO-COMPONENT HISTIDINE KINASE"/>
    <property type="match status" value="1"/>
</dbReference>
<dbReference type="InterPro" id="IPR036890">
    <property type="entry name" value="HATPase_C_sf"/>
</dbReference>
<dbReference type="Proteomes" id="UP000249396">
    <property type="component" value="Unassembled WGS sequence"/>
</dbReference>
<comment type="caution">
    <text evidence="13">The sequence shown here is derived from an EMBL/GenBank/DDBJ whole genome shotgun (WGS) entry which is preliminary data.</text>
</comment>
<evidence type="ECO:0000256" key="4">
    <source>
        <dbReference type="ARBA" id="ARBA00022553"/>
    </source>
</evidence>
<dbReference type="FunFam" id="1.10.287.130:FF:000038">
    <property type="entry name" value="Sensory transduction histidine kinase"/>
    <property type="match status" value="1"/>
</dbReference>
<dbReference type="InterPro" id="IPR005467">
    <property type="entry name" value="His_kinase_dom"/>
</dbReference>
<feature type="transmembrane region" description="Helical" evidence="11">
    <location>
        <begin position="20"/>
        <end position="40"/>
    </location>
</feature>
<keyword evidence="4" id="KW-0597">Phosphoprotein</keyword>
<evidence type="ECO:0000256" key="11">
    <source>
        <dbReference type="SAM" id="Phobius"/>
    </source>
</evidence>
<evidence type="ECO:0000256" key="3">
    <source>
        <dbReference type="ARBA" id="ARBA00012438"/>
    </source>
</evidence>
<dbReference type="GO" id="GO:0005524">
    <property type="term" value="F:ATP binding"/>
    <property type="evidence" value="ECO:0007669"/>
    <property type="project" value="UniProtKB-KW"/>
</dbReference>
<dbReference type="PANTHER" id="PTHR43711:SF26">
    <property type="entry name" value="SENSOR HISTIDINE KINASE RCSC"/>
    <property type="match status" value="1"/>
</dbReference>
<feature type="transmembrane region" description="Helical" evidence="11">
    <location>
        <begin position="166"/>
        <end position="185"/>
    </location>
</feature>
<name>A0A2W4RJN1_9GAMM</name>
<evidence type="ECO:0000256" key="1">
    <source>
        <dbReference type="ARBA" id="ARBA00000085"/>
    </source>
</evidence>
<keyword evidence="7" id="KW-0418">Kinase</keyword>
<dbReference type="SUPFAM" id="SSF47384">
    <property type="entry name" value="Homodimeric domain of signal transducing histidine kinase"/>
    <property type="match status" value="1"/>
</dbReference>
<organism evidence="13 14">
    <name type="scientific">Candidatus Methylumidiphilus alinenensis</name>
    <dbReference type="NCBI Taxonomy" id="2202197"/>
    <lineage>
        <taxon>Bacteria</taxon>
        <taxon>Pseudomonadati</taxon>
        <taxon>Pseudomonadota</taxon>
        <taxon>Gammaproteobacteria</taxon>
        <taxon>Methylococcales</taxon>
        <taxon>Candidatus Methylumidiphilus</taxon>
    </lineage>
</organism>
<comment type="subcellular location">
    <subcellularLocation>
        <location evidence="2">Membrane</location>
    </subcellularLocation>
</comment>
<gene>
    <name evidence="13" type="ORF">DM484_03400</name>
</gene>
<evidence type="ECO:0000313" key="13">
    <source>
        <dbReference type="EMBL" id="PZN84032.1"/>
    </source>
</evidence>
<dbReference type="PRINTS" id="PR00344">
    <property type="entry name" value="BCTRLSENSOR"/>
</dbReference>
<feature type="transmembrane region" description="Helical" evidence="11">
    <location>
        <begin position="52"/>
        <end position="70"/>
    </location>
</feature>
<keyword evidence="5" id="KW-0808">Transferase</keyword>
<dbReference type="GO" id="GO:0000155">
    <property type="term" value="F:phosphorelay sensor kinase activity"/>
    <property type="evidence" value="ECO:0007669"/>
    <property type="project" value="InterPro"/>
</dbReference>
<dbReference type="InterPro" id="IPR036097">
    <property type="entry name" value="HisK_dim/P_sf"/>
</dbReference>
<dbReference type="Gene3D" id="3.30.565.10">
    <property type="entry name" value="Histidine kinase-like ATPase, C-terminal domain"/>
    <property type="match status" value="1"/>
</dbReference>
<protein>
    <recommendedName>
        <fullName evidence="3">histidine kinase</fullName>
        <ecNumber evidence="3">2.7.13.3</ecNumber>
    </recommendedName>
</protein>
<evidence type="ECO:0000256" key="2">
    <source>
        <dbReference type="ARBA" id="ARBA00004370"/>
    </source>
</evidence>
<keyword evidence="6" id="KW-0547">Nucleotide-binding</keyword>
<proteinExistence type="predicted"/>
<keyword evidence="8" id="KW-0067">ATP-binding</keyword>
<dbReference type="SUPFAM" id="SSF55874">
    <property type="entry name" value="ATPase domain of HSP90 chaperone/DNA topoisomerase II/histidine kinase"/>
    <property type="match status" value="1"/>
</dbReference>
<dbReference type="InterPro" id="IPR050736">
    <property type="entry name" value="Sensor_HK_Regulatory"/>
</dbReference>
<comment type="catalytic activity">
    <reaction evidence="1">
        <text>ATP + protein L-histidine = ADP + protein N-phospho-L-histidine.</text>
        <dbReference type="EC" id="2.7.13.3"/>
    </reaction>
</comment>
<feature type="transmembrane region" description="Helical" evidence="11">
    <location>
        <begin position="141"/>
        <end position="160"/>
    </location>
</feature>
<evidence type="ECO:0000256" key="5">
    <source>
        <dbReference type="ARBA" id="ARBA00022679"/>
    </source>
</evidence>
<dbReference type="SMART" id="SM00388">
    <property type="entry name" value="HisKA"/>
    <property type="match status" value="1"/>
</dbReference>
<feature type="transmembrane region" description="Helical" evidence="11">
    <location>
        <begin position="91"/>
        <end position="110"/>
    </location>
</feature>
<evidence type="ECO:0000259" key="12">
    <source>
        <dbReference type="PROSITE" id="PS50109"/>
    </source>
</evidence>
<keyword evidence="11" id="KW-0812">Transmembrane</keyword>
<reference evidence="13 14" key="1">
    <citation type="journal article" date="2018" name="Aquat. Microb. Ecol.">
        <title>Gammaproteobacterial methanotrophs dominate.</title>
        <authorList>
            <person name="Rissanen A.J."/>
            <person name="Saarenheimo J."/>
            <person name="Tiirola M."/>
            <person name="Peura S."/>
            <person name="Aalto S.L."/>
            <person name="Karvinen A."/>
            <person name="Nykanen H."/>
        </authorList>
    </citation>
    <scope>NUCLEOTIDE SEQUENCE [LARGE SCALE GENOMIC DNA]</scope>
    <source>
        <strain evidence="13">AMbin10</strain>
    </source>
</reference>
<accession>A0A2W4RJN1</accession>
<keyword evidence="10 11" id="KW-0472">Membrane</keyword>